<protein>
    <submittedName>
        <fullName evidence="1">Uncharacterized protein</fullName>
    </submittedName>
</protein>
<dbReference type="AlphaFoldDB" id="A0A4Y2JCZ9"/>
<sequence length="206" mass="23335">MVTRRPLEDKLDKGRMLCSGTTFVYQKSFAFVHFHRKEMEKTMIGCALLTSSDIPENDNTFLSHSARGVAQCHLFCSVLRKEEDDDRMRSFTLMTTIDHGENGSLPCHLQHGGVAQCPSFVPSEKKRERPSRMPLLRRLTQFWRESNDFPVATGTGCSSVPLLCSILIEKKGRRPMIGCALSTSQRRIDGRCDFPVACQHRGVAQW</sequence>
<organism evidence="1 2">
    <name type="scientific">Araneus ventricosus</name>
    <name type="common">Orbweaver spider</name>
    <name type="synonym">Epeira ventricosa</name>
    <dbReference type="NCBI Taxonomy" id="182803"/>
    <lineage>
        <taxon>Eukaryota</taxon>
        <taxon>Metazoa</taxon>
        <taxon>Ecdysozoa</taxon>
        <taxon>Arthropoda</taxon>
        <taxon>Chelicerata</taxon>
        <taxon>Arachnida</taxon>
        <taxon>Araneae</taxon>
        <taxon>Araneomorphae</taxon>
        <taxon>Entelegynae</taxon>
        <taxon>Araneoidea</taxon>
        <taxon>Araneidae</taxon>
        <taxon>Araneus</taxon>
    </lineage>
</organism>
<proteinExistence type="predicted"/>
<dbReference type="Proteomes" id="UP000499080">
    <property type="component" value="Unassembled WGS sequence"/>
</dbReference>
<evidence type="ECO:0000313" key="2">
    <source>
        <dbReference type="Proteomes" id="UP000499080"/>
    </source>
</evidence>
<accession>A0A4Y2JCZ9</accession>
<gene>
    <name evidence="1" type="ORF">AVEN_186029_1</name>
</gene>
<evidence type="ECO:0000313" key="1">
    <source>
        <dbReference type="EMBL" id="GBM87930.1"/>
    </source>
</evidence>
<keyword evidence="2" id="KW-1185">Reference proteome</keyword>
<name>A0A4Y2JCZ9_ARAVE</name>
<comment type="caution">
    <text evidence="1">The sequence shown here is derived from an EMBL/GenBank/DDBJ whole genome shotgun (WGS) entry which is preliminary data.</text>
</comment>
<dbReference type="EMBL" id="BGPR01003420">
    <property type="protein sequence ID" value="GBM87930.1"/>
    <property type="molecule type" value="Genomic_DNA"/>
</dbReference>
<reference evidence="1 2" key="1">
    <citation type="journal article" date="2019" name="Sci. Rep.">
        <title>Orb-weaving spider Araneus ventricosus genome elucidates the spidroin gene catalogue.</title>
        <authorList>
            <person name="Kono N."/>
            <person name="Nakamura H."/>
            <person name="Ohtoshi R."/>
            <person name="Moran D.A.P."/>
            <person name="Shinohara A."/>
            <person name="Yoshida Y."/>
            <person name="Fujiwara M."/>
            <person name="Mori M."/>
            <person name="Tomita M."/>
            <person name="Arakawa K."/>
        </authorList>
    </citation>
    <scope>NUCLEOTIDE SEQUENCE [LARGE SCALE GENOMIC DNA]</scope>
</reference>